<dbReference type="Proteomes" id="UP000807469">
    <property type="component" value="Unassembled WGS sequence"/>
</dbReference>
<dbReference type="PANTHER" id="PTHR14015:SF2">
    <property type="entry name" value="OPIOID GROWTH FACTOR RECEPTOR (OGFR) CONSERVED DOMAIN-CONTAINING PROTEIN"/>
    <property type="match status" value="1"/>
</dbReference>
<comment type="caution">
    <text evidence="4">The sequence shown here is derived from an EMBL/GenBank/DDBJ whole genome shotgun (WGS) entry which is preliminary data.</text>
</comment>
<reference evidence="4" key="1">
    <citation type="submission" date="2020-11" db="EMBL/GenBank/DDBJ databases">
        <authorList>
            <consortium name="DOE Joint Genome Institute"/>
            <person name="Ahrendt S."/>
            <person name="Riley R."/>
            <person name="Andreopoulos W."/>
            <person name="Labutti K."/>
            <person name="Pangilinan J."/>
            <person name="Ruiz-Duenas F.J."/>
            <person name="Barrasa J.M."/>
            <person name="Sanchez-Garcia M."/>
            <person name="Camarero S."/>
            <person name="Miyauchi S."/>
            <person name="Serrano A."/>
            <person name="Linde D."/>
            <person name="Babiker R."/>
            <person name="Drula E."/>
            <person name="Ayuso-Fernandez I."/>
            <person name="Pacheco R."/>
            <person name="Padilla G."/>
            <person name="Ferreira P."/>
            <person name="Barriuso J."/>
            <person name="Kellner H."/>
            <person name="Castanera R."/>
            <person name="Alfaro M."/>
            <person name="Ramirez L."/>
            <person name="Pisabarro A.G."/>
            <person name="Kuo A."/>
            <person name="Tritt A."/>
            <person name="Lipzen A."/>
            <person name="He G."/>
            <person name="Yan M."/>
            <person name="Ng V."/>
            <person name="Cullen D."/>
            <person name="Martin F."/>
            <person name="Rosso M.-N."/>
            <person name="Henrissat B."/>
            <person name="Hibbett D."/>
            <person name="Martinez A.T."/>
            <person name="Grigoriev I.V."/>
        </authorList>
    </citation>
    <scope>NUCLEOTIDE SEQUENCE</scope>
    <source>
        <strain evidence="4">CIRM-BRFM 674</strain>
    </source>
</reference>
<evidence type="ECO:0000256" key="2">
    <source>
        <dbReference type="SAM" id="MobiDB-lite"/>
    </source>
</evidence>
<gene>
    <name evidence="4" type="ORF">BDN70DRAFT_873878</name>
</gene>
<feature type="region of interest" description="Disordered" evidence="2">
    <location>
        <begin position="244"/>
        <end position="268"/>
    </location>
</feature>
<protein>
    <recommendedName>
        <fullName evidence="3">Opioid growth factor receptor (OGFr) conserved domain-containing protein</fullName>
    </recommendedName>
</protein>
<evidence type="ECO:0000256" key="1">
    <source>
        <dbReference type="ARBA" id="ARBA00010365"/>
    </source>
</evidence>
<dbReference type="Pfam" id="PF04664">
    <property type="entry name" value="OGFr_N"/>
    <property type="match status" value="1"/>
</dbReference>
<keyword evidence="5" id="KW-1185">Reference proteome</keyword>
<dbReference type="AlphaFoldDB" id="A0A9P5Z952"/>
<proteinExistence type="inferred from homology"/>
<organism evidence="4 5">
    <name type="scientific">Pholiota conissans</name>
    <dbReference type="NCBI Taxonomy" id="109636"/>
    <lineage>
        <taxon>Eukaryota</taxon>
        <taxon>Fungi</taxon>
        <taxon>Dikarya</taxon>
        <taxon>Basidiomycota</taxon>
        <taxon>Agaricomycotina</taxon>
        <taxon>Agaricomycetes</taxon>
        <taxon>Agaricomycetidae</taxon>
        <taxon>Agaricales</taxon>
        <taxon>Agaricineae</taxon>
        <taxon>Strophariaceae</taxon>
        <taxon>Pholiota</taxon>
    </lineage>
</organism>
<dbReference type="EMBL" id="MU155154">
    <property type="protein sequence ID" value="KAF9483379.1"/>
    <property type="molecule type" value="Genomic_DNA"/>
</dbReference>
<dbReference type="InterPro" id="IPR006757">
    <property type="entry name" value="OGF_rcpt"/>
</dbReference>
<comment type="similarity">
    <text evidence="1">Belongs to the opioid growth factor receptor family.</text>
</comment>
<accession>A0A9P5Z952</accession>
<feature type="domain" description="Opioid growth factor receptor (OGFr) conserved" evidence="3">
    <location>
        <begin position="21"/>
        <end position="224"/>
    </location>
</feature>
<evidence type="ECO:0000313" key="5">
    <source>
        <dbReference type="Proteomes" id="UP000807469"/>
    </source>
</evidence>
<sequence length="293" mass="34056">MSIPRDVQEFLDGYPDVREDPSATANFQFYSDNLRCRPDARTISQIHTKWFGDYDKLEYGHGYIQWLFPIREYGMNYESQPLYKHEIERMKADPVIVQRVIESYKLMLDFYGMRLASEATGFVERSLPPRNYEQRYQNLVRSSHNNLRISRILKCLSEMGLERLNAGFLLHILNEQSEANELNSWGIRSSMDRWWANCMRNEEERSWVGDLVRKVRLAEDGFVFTREEYEGALQRRAETGHFGGTLEAEPQNLDSQGGAVAPSEGAESLDGEMVLKEENDEEQISQPSDESKT</sequence>
<dbReference type="OrthoDB" id="9030204at2759"/>
<evidence type="ECO:0000313" key="4">
    <source>
        <dbReference type="EMBL" id="KAF9483379.1"/>
    </source>
</evidence>
<dbReference type="InterPro" id="IPR039574">
    <property type="entry name" value="OGFr"/>
</dbReference>
<dbReference type="GO" id="GO:0140625">
    <property type="term" value="F:opioid growth factor receptor activity"/>
    <property type="evidence" value="ECO:0007669"/>
    <property type="project" value="InterPro"/>
</dbReference>
<dbReference type="PANTHER" id="PTHR14015">
    <property type="entry name" value="OPIOID GROWTH FACTOR RECEPTOR OGFR ZETA-TYPE OPIOID RECEPTOR"/>
    <property type="match status" value="1"/>
</dbReference>
<name>A0A9P5Z952_9AGAR</name>
<evidence type="ECO:0000259" key="3">
    <source>
        <dbReference type="Pfam" id="PF04664"/>
    </source>
</evidence>
<dbReference type="GO" id="GO:0016020">
    <property type="term" value="C:membrane"/>
    <property type="evidence" value="ECO:0007669"/>
    <property type="project" value="InterPro"/>
</dbReference>